<gene>
    <name evidence="5" type="ORF">HMPREF0444_0581</name>
</gene>
<dbReference type="PANTHER" id="PTHR44846:SF1">
    <property type="entry name" value="MANNOSYL-D-GLYCERATE TRANSPORT_METABOLISM SYSTEM REPRESSOR MNGR-RELATED"/>
    <property type="match status" value="1"/>
</dbReference>
<organism evidence="5 6">
    <name type="scientific">Granulicatella adiacens ATCC 49175</name>
    <dbReference type="NCBI Taxonomy" id="638301"/>
    <lineage>
        <taxon>Bacteria</taxon>
        <taxon>Bacillati</taxon>
        <taxon>Bacillota</taxon>
        <taxon>Bacilli</taxon>
        <taxon>Lactobacillales</taxon>
        <taxon>Carnobacteriaceae</taxon>
        <taxon>Granulicatella</taxon>
    </lineage>
</organism>
<name>C8NF86_9LACT</name>
<accession>C8NF86</accession>
<dbReference type="EMBL" id="ACKZ01000013">
    <property type="protein sequence ID" value="EEW37615.1"/>
    <property type="molecule type" value="Genomic_DNA"/>
</dbReference>
<proteinExistence type="predicted"/>
<sequence>MLPKYEIIKQNILKEIDEGKFKPGSKIYSEGDLKKIYQVSNTTVVKALNDLVAEGYLIRRQGEGTFVRKNMLHRKVSFSERLTKKFNPKKNSERVETSIQICEDKRVLSQFEGKAPLYEIVQRAMIDDTLWKIQKRFVQTTLLSEEAVRHITDGGSVSKELGIENNLVNMPMSMTIEFKTVDILETNELQTNSVVIVKKTIFNNTTKEVIEYSESFIHPDFYEVNLIAE</sequence>
<dbReference type="PROSITE" id="PS50949">
    <property type="entry name" value="HTH_GNTR"/>
    <property type="match status" value="1"/>
</dbReference>
<dbReference type="PANTHER" id="PTHR44846">
    <property type="entry name" value="MANNOSYL-D-GLYCERATE TRANSPORT/METABOLISM SYSTEM REPRESSOR MNGR-RELATED"/>
    <property type="match status" value="1"/>
</dbReference>
<dbReference type="STRING" id="638301.HMPREF0444_0581"/>
<evidence type="ECO:0000256" key="1">
    <source>
        <dbReference type="ARBA" id="ARBA00023015"/>
    </source>
</evidence>
<dbReference type="AlphaFoldDB" id="C8NF86"/>
<dbReference type="GO" id="GO:0045892">
    <property type="term" value="P:negative regulation of DNA-templated transcription"/>
    <property type="evidence" value="ECO:0007669"/>
    <property type="project" value="TreeGrafter"/>
</dbReference>
<dbReference type="Gene3D" id="1.10.10.10">
    <property type="entry name" value="Winged helix-like DNA-binding domain superfamily/Winged helix DNA-binding domain"/>
    <property type="match status" value="1"/>
</dbReference>
<dbReference type="Pfam" id="PF00392">
    <property type="entry name" value="GntR"/>
    <property type="match status" value="1"/>
</dbReference>
<dbReference type="GeneID" id="78413089"/>
<dbReference type="InterPro" id="IPR036388">
    <property type="entry name" value="WH-like_DNA-bd_sf"/>
</dbReference>
<dbReference type="SMART" id="SM00345">
    <property type="entry name" value="HTH_GNTR"/>
    <property type="match status" value="1"/>
</dbReference>
<evidence type="ECO:0000259" key="4">
    <source>
        <dbReference type="PROSITE" id="PS50949"/>
    </source>
</evidence>
<comment type="caution">
    <text evidence="5">The sequence shown here is derived from an EMBL/GenBank/DDBJ whole genome shotgun (WGS) entry which is preliminary data.</text>
</comment>
<dbReference type="InterPro" id="IPR036390">
    <property type="entry name" value="WH_DNA-bd_sf"/>
</dbReference>
<evidence type="ECO:0000256" key="3">
    <source>
        <dbReference type="ARBA" id="ARBA00023163"/>
    </source>
</evidence>
<dbReference type="SUPFAM" id="SSF46785">
    <property type="entry name" value="Winged helix' DNA-binding domain"/>
    <property type="match status" value="1"/>
</dbReference>
<evidence type="ECO:0000256" key="2">
    <source>
        <dbReference type="ARBA" id="ARBA00023125"/>
    </source>
</evidence>
<dbReference type="HOGENOM" id="CLU_063236_4_3_9"/>
<feature type="domain" description="HTH gntR-type" evidence="4">
    <location>
        <begin position="2"/>
        <end position="70"/>
    </location>
</feature>
<dbReference type="InterPro" id="IPR050679">
    <property type="entry name" value="Bact_HTH_transcr_reg"/>
</dbReference>
<evidence type="ECO:0000313" key="5">
    <source>
        <dbReference type="EMBL" id="EEW37615.1"/>
    </source>
</evidence>
<dbReference type="Proteomes" id="UP000005926">
    <property type="component" value="Unassembled WGS sequence"/>
</dbReference>
<dbReference type="InterPro" id="IPR028978">
    <property type="entry name" value="Chorismate_lyase_/UTRA_dom_sf"/>
</dbReference>
<keyword evidence="6" id="KW-1185">Reference proteome</keyword>
<dbReference type="InterPro" id="IPR000524">
    <property type="entry name" value="Tscrpt_reg_HTH_GntR"/>
</dbReference>
<dbReference type="RefSeq" id="WP_005605781.1">
    <property type="nucleotide sequence ID" value="NZ_CP102283.1"/>
</dbReference>
<reference evidence="5 6" key="1">
    <citation type="submission" date="2009-08" db="EMBL/GenBank/DDBJ databases">
        <authorList>
            <person name="Muzny D."/>
            <person name="Qin X."/>
            <person name="Deng J."/>
            <person name="Jiang H."/>
            <person name="Liu Y."/>
            <person name="Qu J."/>
            <person name="Song X.-Z."/>
            <person name="Zhang L."/>
            <person name="Thornton R."/>
            <person name="Coyle M."/>
            <person name="Francisco L."/>
            <person name="Jackson L."/>
            <person name="Javaid M."/>
            <person name="Korchina V."/>
            <person name="Kovar C."/>
            <person name="Mata R."/>
            <person name="Mathew T."/>
            <person name="Ngo R."/>
            <person name="Nguyen L."/>
            <person name="Nguyen N."/>
            <person name="Okwuonu G."/>
            <person name="Ongeri F."/>
            <person name="Pham C."/>
            <person name="Simmons D."/>
            <person name="Wilczek-Boney K."/>
            <person name="Hale W."/>
            <person name="Jakkamsetti A."/>
            <person name="Pham P."/>
            <person name="Ruth R."/>
            <person name="San Lucas F."/>
            <person name="Warren J."/>
            <person name="Zhang J."/>
            <person name="Zhao Z."/>
            <person name="Zhou C."/>
            <person name="Zhu D."/>
            <person name="Lee S."/>
            <person name="Bess C."/>
            <person name="Blankenburg K."/>
            <person name="Forbes L."/>
            <person name="Fu Q."/>
            <person name="Gubbala S."/>
            <person name="Hirani K."/>
            <person name="Jayaseelan J.C."/>
            <person name="Lara F."/>
            <person name="Munidasa M."/>
            <person name="Palculict T."/>
            <person name="Patil S."/>
            <person name="Pu L.-L."/>
            <person name="Saada N."/>
            <person name="Tang L."/>
            <person name="Weissenberger G."/>
            <person name="Zhu Y."/>
            <person name="Hemphill L."/>
            <person name="Shang Y."/>
            <person name="Youmans B."/>
            <person name="Ayvaz T."/>
            <person name="Ross M."/>
            <person name="Santibanez J."/>
            <person name="Aqrawi P."/>
            <person name="Gross S."/>
            <person name="Joshi V."/>
            <person name="Fowler G."/>
            <person name="Nazareth L."/>
            <person name="Reid J."/>
            <person name="Worley K."/>
            <person name="Petrosino J."/>
            <person name="Highlander S."/>
            <person name="Gibbs R."/>
        </authorList>
    </citation>
    <scope>NUCLEOTIDE SEQUENCE [LARGE SCALE GENOMIC DNA]</scope>
    <source>
        <strain evidence="5 6">ATCC 49175</strain>
    </source>
</reference>
<dbReference type="CDD" id="cd07377">
    <property type="entry name" value="WHTH_GntR"/>
    <property type="match status" value="1"/>
</dbReference>
<dbReference type="GO" id="GO:0003700">
    <property type="term" value="F:DNA-binding transcription factor activity"/>
    <property type="evidence" value="ECO:0007669"/>
    <property type="project" value="InterPro"/>
</dbReference>
<dbReference type="SUPFAM" id="SSF64288">
    <property type="entry name" value="Chorismate lyase-like"/>
    <property type="match status" value="1"/>
</dbReference>
<keyword evidence="3" id="KW-0804">Transcription</keyword>
<evidence type="ECO:0000313" key="6">
    <source>
        <dbReference type="Proteomes" id="UP000005926"/>
    </source>
</evidence>
<keyword evidence="2" id="KW-0238">DNA-binding</keyword>
<keyword evidence="1" id="KW-0805">Transcription regulation</keyword>
<dbReference type="eggNOG" id="COG2188">
    <property type="taxonomic scope" value="Bacteria"/>
</dbReference>
<dbReference type="GO" id="GO:0003677">
    <property type="term" value="F:DNA binding"/>
    <property type="evidence" value="ECO:0007669"/>
    <property type="project" value="UniProtKB-KW"/>
</dbReference>
<protein>
    <submittedName>
        <fullName evidence="5">Transcriptional regulator, GntR family</fullName>
    </submittedName>
</protein>